<feature type="region of interest" description="Disordered" evidence="1">
    <location>
        <begin position="670"/>
        <end position="691"/>
    </location>
</feature>
<evidence type="ECO:0000256" key="2">
    <source>
        <dbReference type="SAM" id="SignalP"/>
    </source>
</evidence>
<dbReference type="EMBL" id="CAJNDS010000391">
    <property type="protein sequence ID" value="CAE7201004.1"/>
    <property type="molecule type" value="Genomic_DNA"/>
</dbReference>
<evidence type="ECO:0000256" key="1">
    <source>
        <dbReference type="SAM" id="MobiDB-lite"/>
    </source>
</evidence>
<keyword evidence="4" id="KW-1185">Reference proteome</keyword>
<gene>
    <name evidence="3" type="ORF">SNAT2548_LOCUS5991</name>
</gene>
<feature type="signal peptide" evidence="2">
    <location>
        <begin position="1"/>
        <end position="25"/>
    </location>
</feature>
<dbReference type="OrthoDB" id="416231at2759"/>
<feature type="compositionally biased region" description="Polar residues" evidence="1">
    <location>
        <begin position="183"/>
        <end position="199"/>
    </location>
</feature>
<feature type="compositionally biased region" description="Basic residues" evidence="1">
    <location>
        <begin position="166"/>
        <end position="178"/>
    </location>
</feature>
<reference evidence="3" key="1">
    <citation type="submission" date="2021-02" db="EMBL/GenBank/DDBJ databases">
        <authorList>
            <person name="Dougan E. K."/>
            <person name="Rhodes N."/>
            <person name="Thang M."/>
            <person name="Chan C."/>
        </authorList>
    </citation>
    <scope>NUCLEOTIDE SEQUENCE</scope>
</reference>
<evidence type="ECO:0000313" key="3">
    <source>
        <dbReference type="EMBL" id="CAE7201004.1"/>
    </source>
</evidence>
<protein>
    <submittedName>
        <fullName evidence="3">Uncharacterized protein</fullName>
    </submittedName>
</protein>
<dbReference type="AlphaFoldDB" id="A0A812J9D2"/>
<proteinExistence type="predicted"/>
<accession>A0A812J9D2</accession>
<dbReference type="Proteomes" id="UP000604046">
    <property type="component" value="Unassembled WGS sequence"/>
</dbReference>
<evidence type="ECO:0000313" key="4">
    <source>
        <dbReference type="Proteomes" id="UP000604046"/>
    </source>
</evidence>
<name>A0A812J9D2_9DINO</name>
<comment type="caution">
    <text evidence="3">The sequence shown here is derived from an EMBL/GenBank/DDBJ whole genome shotgun (WGS) entry which is preliminary data.</text>
</comment>
<feature type="region of interest" description="Disordered" evidence="1">
    <location>
        <begin position="166"/>
        <end position="217"/>
    </location>
</feature>
<organism evidence="3 4">
    <name type="scientific">Symbiodinium natans</name>
    <dbReference type="NCBI Taxonomy" id="878477"/>
    <lineage>
        <taxon>Eukaryota</taxon>
        <taxon>Sar</taxon>
        <taxon>Alveolata</taxon>
        <taxon>Dinophyceae</taxon>
        <taxon>Suessiales</taxon>
        <taxon>Symbiodiniaceae</taxon>
        <taxon>Symbiodinium</taxon>
    </lineage>
</organism>
<feature type="region of interest" description="Disordered" evidence="1">
    <location>
        <begin position="1057"/>
        <end position="1097"/>
    </location>
</feature>
<sequence>MLSSSPNFRLHFATAWMCVLTTAWAFKTGDFPFELVKSTNSTITREANEIIAKNMAADMGIMNDIPDPALMTENTTDDDINVTSENATSENKTKGIGGLGRTLEFMMLKITQLETLCELQQAEINSLKGTVKEHLKADHKDSTVTLLQKDPEAQLEEAQATLRGVLKKHSHQFHKREFHPKPGQTQAPDSPKAKQTQAELLQKRRKAKADQEDASLDGSVSSKIPIVGDVIDAAKDAAEKLDGTGLIGDALGDAYELASDKVEFVRRTTIDTVQMAMDILVRGFTDWRAWCPSSHGPSLWKNNHHWGVNFGNQRCVIRLMGQETELFNFNWGWRFLSWPSHLKSVAEGKIVDIMPYPLRMVAHTHHEAMRTVFSVGWELMHCPHRGHHHQLIQCLGRWIMHFANPLHWMPHPVKTLANGRILDLLPNPVKSVAQGRILDLLPSQVKSVAQGRILDLVPEPVRKVADGRIMGLLPDALNKVAGGNIMGLLPDPLNKVAGGNIMDLLPGQLHHIARGNIMALLPWQLNKIVHGRIMHLLPEPVQLIAGGQADSIRTTLTLGNELMKCANPTSQGDLVQCLGFKIVGSVPPLNFLNRLGDIFSEFIEAFAKVAATVATQAMKGGQSLLQVAATTEFPSADSPPMVHHRGPNLLITKHSQHAPSGQAELLQEMAAAKAQRGDDEEPPAAVSWDFEDHGPKTTALVTQFDGRETATGSCLAFAPRDKTGSNNQATQKDWQAPTEDDFVKLEPWAVPCGNKWMKDNWNKWQGYSFYTADTQIERCVTVTFKLNMQPVVAFVGGIQFDLLPGPLAEVDSQVCWPKNQPGGLDLSVLRSEIKSNNVMLFSRTLRLAKRFGKDTHFVTDNINGGHQTARSYFAVSDTGSESGTGMASMKRSALLASNHSKARAQTQLEKSLYWKEQEDDLYLASVEYGKDLGINKTSELRGQEARKRISAMESESEAQSAANVFKLFSFKNAGVVNFEVKGLLSGNWIQLGLQMGFGPYQSPETTIPLVNIADQFALILAAMPDELVSWESRSRAIAALKDFTSADVQAVNSKAKQVKVADDSKEGKDGNKDGSWSFDVNSPPLGSGTKRPEPLEEGFLPECQGQLVEGGSCSHLQEADCDSRYVTVEVA</sequence>
<feature type="compositionally biased region" description="Basic and acidic residues" evidence="1">
    <location>
        <begin position="1059"/>
        <end position="1072"/>
    </location>
</feature>
<feature type="chain" id="PRO_5032960149" evidence="2">
    <location>
        <begin position="26"/>
        <end position="1131"/>
    </location>
</feature>
<keyword evidence="2" id="KW-0732">Signal</keyword>